<keyword evidence="3" id="KW-1185">Reference proteome</keyword>
<name>A0A1A8XNY1_9PROT</name>
<feature type="region of interest" description="Disordered" evidence="1">
    <location>
        <begin position="72"/>
        <end position="97"/>
    </location>
</feature>
<organism evidence="2 3">
    <name type="scientific">Candidatus Accumulibacter aalborgensis</name>
    <dbReference type="NCBI Taxonomy" id="1860102"/>
    <lineage>
        <taxon>Bacteria</taxon>
        <taxon>Pseudomonadati</taxon>
        <taxon>Pseudomonadota</taxon>
        <taxon>Betaproteobacteria</taxon>
        <taxon>Candidatus Accumulibacter</taxon>
    </lineage>
</organism>
<reference evidence="2 3" key="1">
    <citation type="submission" date="2016-06" db="EMBL/GenBank/DDBJ databases">
        <authorList>
            <person name="Kjaerup R.B."/>
            <person name="Dalgaard T.S."/>
            <person name="Juul-Madsen H.R."/>
        </authorList>
    </citation>
    <scope>NUCLEOTIDE SEQUENCE [LARGE SCALE GENOMIC DNA]</scope>
    <source>
        <strain evidence="2">3</strain>
    </source>
</reference>
<dbReference type="Proteomes" id="UP000199169">
    <property type="component" value="Unassembled WGS sequence"/>
</dbReference>
<sequence>MQRNAGSGMEKWRPGLRICYDTMCDPSPGDSERSILMRRELLSDYRLDGGRCHVHAPVGGDHRACGDRALRLRRSRPTGSSPRLVRNSHRVRLRRRR</sequence>
<proteinExistence type="predicted"/>
<gene>
    <name evidence="2" type="ORF">ACCAA_260034</name>
</gene>
<protein>
    <submittedName>
        <fullName evidence="2">Uncharacterized protein</fullName>
    </submittedName>
</protein>
<dbReference type="STRING" id="1860102.ACCAA_260034"/>
<evidence type="ECO:0000313" key="2">
    <source>
        <dbReference type="EMBL" id="SBT05658.1"/>
    </source>
</evidence>
<evidence type="ECO:0000256" key="1">
    <source>
        <dbReference type="SAM" id="MobiDB-lite"/>
    </source>
</evidence>
<feature type="compositionally biased region" description="Basic residues" evidence="1">
    <location>
        <begin position="86"/>
        <end position="97"/>
    </location>
</feature>
<dbReference type="EMBL" id="FLQX01000101">
    <property type="protein sequence ID" value="SBT05658.1"/>
    <property type="molecule type" value="Genomic_DNA"/>
</dbReference>
<accession>A0A1A8XNY1</accession>
<evidence type="ECO:0000313" key="3">
    <source>
        <dbReference type="Proteomes" id="UP000199169"/>
    </source>
</evidence>
<dbReference type="AlphaFoldDB" id="A0A1A8XNY1"/>